<accession>A0ABV0J3R2</accession>
<dbReference type="EMBL" id="JAMPKM010000002">
    <property type="protein sequence ID" value="MEP0816422.1"/>
    <property type="molecule type" value="Genomic_DNA"/>
</dbReference>
<sequence length="280" mass="31169">MTHSPAIMRFLPKSFQQMQLPKLALLLLLLLLLGIGAAPSYLTGHWRWAHPPKDAAFKQLRNLENTELNLPGWKTRKRQTVPIGGHEWLAQEIEAESLVLLPPQSLNSTASRLSAPEPARAVLLLTAPRSEKNQPEVEWMDINGFQRWTTDSARLSRFTVDVENSAAVKLGSDSKTSAKSPIPVKARFLRGWNQQQTFAVLQWYAWPAGGSPAPSDWFWADRAAQLRNARQPWVAVCLLIPIEPLGEIDTVWPMAESLAQTVQAALIKGPLTAEPRSPGK</sequence>
<dbReference type="RefSeq" id="WP_199298973.1">
    <property type="nucleotide sequence ID" value="NZ_JAMPKM010000002.1"/>
</dbReference>
<comment type="caution">
    <text evidence="1">The sequence shown here is derived from an EMBL/GenBank/DDBJ whole genome shotgun (WGS) entry which is preliminary data.</text>
</comment>
<gene>
    <name evidence="1" type="ORF">NC998_04860</name>
</gene>
<proteinExistence type="predicted"/>
<keyword evidence="2" id="KW-1185">Reference proteome</keyword>
<dbReference type="InterPro" id="IPR030917">
    <property type="entry name" value="Cyanoexo_CrtB_assoc"/>
</dbReference>
<protein>
    <submittedName>
        <fullName evidence="1">Cyanoexosortase B system-associated protein</fullName>
    </submittedName>
</protein>
<evidence type="ECO:0000313" key="1">
    <source>
        <dbReference type="EMBL" id="MEP0816422.1"/>
    </source>
</evidence>
<organism evidence="1 2">
    <name type="scientific">Trichocoleus desertorum GB2-A4</name>
    <dbReference type="NCBI Taxonomy" id="2933944"/>
    <lineage>
        <taxon>Bacteria</taxon>
        <taxon>Bacillati</taxon>
        <taxon>Cyanobacteriota</taxon>
        <taxon>Cyanophyceae</taxon>
        <taxon>Leptolyngbyales</taxon>
        <taxon>Trichocoleusaceae</taxon>
        <taxon>Trichocoleus</taxon>
    </lineage>
</organism>
<reference evidence="1 2" key="1">
    <citation type="submission" date="2022-04" db="EMBL/GenBank/DDBJ databases">
        <title>Positive selection, recombination, and allopatry shape intraspecific diversity of widespread and dominant cyanobacteria.</title>
        <authorList>
            <person name="Wei J."/>
            <person name="Shu W."/>
            <person name="Hu C."/>
        </authorList>
    </citation>
    <scope>NUCLEOTIDE SEQUENCE [LARGE SCALE GENOMIC DNA]</scope>
    <source>
        <strain evidence="1 2">GB2-A4</strain>
    </source>
</reference>
<evidence type="ECO:0000313" key="2">
    <source>
        <dbReference type="Proteomes" id="UP001464891"/>
    </source>
</evidence>
<name>A0ABV0J3R2_9CYAN</name>
<dbReference type="NCBIfam" id="TIGR04533">
    <property type="entry name" value="cyanosortB_assc"/>
    <property type="match status" value="1"/>
</dbReference>
<dbReference type="Proteomes" id="UP001464891">
    <property type="component" value="Unassembled WGS sequence"/>
</dbReference>